<dbReference type="Gene3D" id="2.30.42.10">
    <property type="match status" value="1"/>
</dbReference>
<dbReference type="PROSITE" id="PS50106">
    <property type="entry name" value="PDZ"/>
    <property type="match status" value="1"/>
</dbReference>
<gene>
    <name evidence="3" type="ORF">CCMP2556_LOCUS39947</name>
</gene>
<dbReference type="InterPro" id="IPR001478">
    <property type="entry name" value="PDZ"/>
</dbReference>
<comment type="caution">
    <text evidence="3">The sequence shown here is derived from an EMBL/GenBank/DDBJ whole genome shotgun (WGS) entry which is preliminary data.</text>
</comment>
<reference evidence="3 4" key="1">
    <citation type="submission" date="2024-02" db="EMBL/GenBank/DDBJ databases">
        <authorList>
            <person name="Chen Y."/>
            <person name="Shah S."/>
            <person name="Dougan E. K."/>
            <person name="Thang M."/>
            <person name="Chan C."/>
        </authorList>
    </citation>
    <scope>NUCLEOTIDE SEQUENCE [LARGE SCALE GENOMIC DNA]</scope>
</reference>
<dbReference type="EMBL" id="CAXAMN010023862">
    <property type="protein sequence ID" value="CAK9081679.1"/>
    <property type="molecule type" value="Genomic_DNA"/>
</dbReference>
<organism evidence="3 4">
    <name type="scientific">Durusdinium trenchii</name>
    <dbReference type="NCBI Taxonomy" id="1381693"/>
    <lineage>
        <taxon>Eukaryota</taxon>
        <taxon>Sar</taxon>
        <taxon>Alveolata</taxon>
        <taxon>Dinophyceae</taxon>
        <taxon>Suessiales</taxon>
        <taxon>Symbiodiniaceae</taxon>
        <taxon>Durusdinium</taxon>
    </lineage>
</organism>
<protein>
    <recommendedName>
        <fullName evidence="2">PDZ domain-containing protein</fullName>
    </recommendedName>
</protein>
<dbReference type="Proteomes" id="UP001642484">
    <property type="component" value="Unassembled WGS sequence"/>
</dbReference>
<evidence type="ECO:0000259" key="2">
    <source>
        <dbReference type="PROSITE" id="PS50106"/>
    </source>
</evidence>
<feature type="region of interest" description="Disordered" evidence="1">
    <location>
        <begin position="36"/>
        <end position="58"/>
    </location>
</feature>
<keyword evidence="4" id="KW-1185">Reference proteome</keyword>
<dbReference type="InterPro" id="IPR036034">
    <property type="entry name" value="PDZ_sf"/>
</dbReference>
<evidence type="ECO:0000256" key="1">
    <source>
        <dbReference type="SAM" id="MobiDB-lite"/>
    </source>
</evidence>
<evidence type="ECO:0000313" key="3">
    <source>
        <dbReference type="EMBL" id="CAK9081679.1"/>
    </source>
</evidence>
<sequence>MVFHLCCLPGEDAGERPALIETQSAVETDAVAIPDQAWSPDGCGGSPAGVRDSEPEPGSFFTVGVDTDRRRLPLGLAFDFMDINVCLVAKVASPSLIHSWNQKCAPHEVVRPRDRLVKVNGRCAEDAERLAKELAEGLGHQAHALLEFQHPVVSTVKIVKNGQALGLSLHYALSENKIGGLCVKSVNEGLVQAQGLGITAGQRVISMDGEEMSVEQMLQKLREAKEFALTVLSWEDTRSSHQE</sequence>
<dbReference type="SUPFAM" id="SSF50156">
    <property type="entry name" value="PDZ domain-like"/>
    <property type="match status" value="1"/>
</dbReference>
<accession>A0ABP0Q3B0</accession>
<feature type="domain" description="PDZ" evidence="2">
    <location>
        <begin position="155"/>
        <end position="236"/>
    </location>
</feature>
<proteinExistence type="predicted"/>
<evidence type="ECO:0000313" key="4">
    <source>
        <dbReference type="Proteomes" id="UP001642484"/>
    </source>
</evidence>
<name>A0ABP0Q3B0_9DINO</name>